<gene>
    <name evidence="1" type="ORF">J3R73_004832</name>
</gene>
<evidence type="ECO:0008006" key="3">
    <source>
        <dbReference type="Google" id="ProtNLM"/>
    </source>
</evidence>
<accession>A0ABU0FLV4</accession>
<proteinExistence type="predicted"/>
<protein>
    <recommendedName>
        <fullName evidence="3">Transposase</fullName>
    </recommendedName>
</protein>
<dbReference type="EMBL" id="JAUSVK010000001">
    <property type="protein sequence ID" value="MDQ0395040.1"/>
    <property type="molecule type" value="Genomic_DNA"/>
</dbReference>
<reference evidence="1 2" key="1">
    <citation type="submission" date="2023-07" db="EMBL/GenBank/DDBJ databases">
        <title>Genomic Encyclopedia of Type Strains, Phase IV (KMG-IV): sequencing the most valuable type-strain genomes for metagenomic binning, comparative biology and taxonomic classification.</title>
        <authorList>
            <person name="Goeker M."/>
        </authorList>
    </citation>
    <scope>NUCLEOTIDE SEQUENCE [LARGE SCALE GENOMIC DNA]</scope>
    <source>
        <strain evidence="1 2">DSM 5896</strain>
    </source>
</reference>
<dbReference type="Proteomes" id="UP001237448">
    <property type="component" value="Unassembled WGS sequence"/>
</dbReference>
<organism evidence="1 2">
    <name type="scientific">Labrys monachus</name>
    <dbReference type="NCBI Taxonomy" id="217067"/>
    <lineage>
        <taxon>Bacteria</taxon>
        <taxon>Pseudomonadati</taxon>
        <taxon>Pseudomonadota</taxon>
        <taxon>Alphaproteobacteria</taxon>
        <taxon>Hyphomicrobiales</taxon>
        <taxon>Xanthobacteraceae</taxon>
        <taxon>Labrys</taxon>
    </lineage>
</organism>
<name>A0ABU0FLV4_9HYPH</name>
<keyword evidence="2" id="KW-1185">Reference proteome</keyword>
<evidence type="ECO:0000313" key="1">
    <source>
        <dbReference type="EMBL" id="MDQ0395040.1"/>
    </source>
</evidence>
<evidence type="ECO:0000313" key="2">
    <source>
        <dbReference type="Proteomes" id="UP001237448"/>
    </source>
</evidence>
<comment type="caution">
    <text evidence="1">The sequence shown here is derived from an EMBL/GenBank/DDBJ whole genome shotgun (WGS) entry which is preliminary data.</text>
</comment>
<sequence>MSYQKTGCRIIDRQNGKKIRGGKMHHLVDTQGLPMQAVVHAADIQDCGGA</sequence>